<evidence type="ECO:0000256" key="7">
    <source>
        <dbReference type="ARBA" id="ARBA00023136"/>
    </source>
</evidence>
<organism evidence="10 11">
    <name type="scientific">Effrenium voratum</name>
    <dbReference type="NCBI Taxonomy" id="2562239"/>
    <lineage>
        <taxon>Eukaryota</taxon>
        <taxon>Sar</taxon>
        <taxon>Alveolata</taxon>
        <taxon>Dinophyceae</taxon>
        <taxon>Suessiales</taxon>
        <taxon>Symbiodiniaceae</taxon>
        <taxon>Effrenium</taxon>
    </lineage>
</organism>
<keyword evidence="6" id="KW-1133">Transmembrane helix</keyword>
<dbReference type="Pfam" id="PF00005">
    <property type="entry name" value="ABC_tran"/>
    <property type="match status" value="1"/>
</dbReference>
<dbReference type="InterPro" id="IPR027417">
    <property type="entry name" value="P-loop_NTPase"/>
</dbReference>
<dbReference type="SMART" id="SM00382">
    <property type="entry name" value="AAA"/>
    <property type="match status" value="1"/>
</dbReference>
<protein>
    <submittedName>
        <fullName evidence="10">Uncharacterized protein</fullName>
    </submittedName>
</protein>
<evidence type="ECO:0000256" key="5">
    <source>
        <dbReference type="ARBA" id="ARBA00022840"/>
    </source>
</evidence>
<comment type="similarity">
    <text evidence="1">Belongs to the ABC transporter superfamily. ABCD family. Peroxisomal fatty acyl CoA transporter (TC 3.A.1.203) subfamily.</text>
</comment>
<evidence type="ECO:0000256" key="6">
    <source>
        <dbReference type="ARBA" id="ARBA00022989"/>
    </source>
</evidence>
<feature type="domain" description="ABC transporter" evidence="8">
    <location>
        <begin position="361"/>
        <end position="587"/>
    </location>
</feature>
<dbReference type="AlphaFoldDB" id="A0AA36MWF5"/>
<keyword evidence="5" id="KW-0067">ATP-binding</keyword>
<dbReference type="PROSITE" id="PS50929">
    <property type="entry name" value="ABC_TM1F"/>
    <property type="match status" value="1"/>
</dbReference>
<evidence type="ECO:0000259" key="8">
    <source>
        <dbReference type="PROSITE" id="PS50893"/>
    </source>
</evidence>
<evidence type="ECO:0000256" key="4">
    <source>
        <dbReference type="ARBA" id="ARBA00022741"/>
    </source>
</evidence>
<gene>
    <name evidence="10" type="ORF">EVOR1521_LOCUS12647</name>
</gene>
<keyword evidence="2" id="KW-0813">Transport</keyword>
<dbReference type="EMBL" id="CAUJNA010001340">
    <property type="protein sequence ID" value="CAJ1386222.1"/>
    <property type="molecule type" value="Genomic_DNA"/>
</dbReference>
<evidence type="ECO:0000256" key="1">
    <source>
        <dbReference type="ARBA" id="ARBA00008575"/>
    </source>
</evidence>
<evidence type="ECO:0000313" key="10">
    <source>
        <dbReference type="EMBL" id="CAJ1386222.1"/>
    </source>
</evidence>
<dbReference type="PROSITE" id="PS50893">
    <property type="entry name" value="ABC_TRANSPORTER_2"/>
    <property type="match status" value="1"/>
</dbReference>
<sequence length="591" mass="66339">MEALKRTSSVAVVGPQAKSNPWNAAVCLIRLFWWDSDWRCRAEAFARIAAVIGVQLFRGKSRIWLSQVKRKQLQHLLSGSLDRWVVAKTVLQYLAAILVLSPVSRLYYRLFRGLRLQWEGHLTKHFLGKFLEAQCFGHRARREEEHDDRNPDQRIAADVGKFTSLATILALDGFQALVDLYFYSRLLWTLSPVLSRLAVFAATFGTLLTQWLGRELPALYSAERAADGMFIYVLTRMRENAESILFFGGEGREVQRAEGALQERQASEWKRLAAKDVVQLVQDQYRQALSLSPSLVLVQVAGVAQDAALLNQANEAFDAVVRALLLVADNCSDFSRLSAVALELHSYHLEQLEDPAETSRIRIQAVGKQEPWLEVKGLTLCLADRTLVKDLCFEAPASGGLLISGPSGAGKTTLLRALAGLWHKGTGEIKREMREGHVLFLPQRPYMSLGTLREQLLYPNPKVAADDAYLHEVLLSVGLQGVLQRLAGDLDAVRRWDEQLSVGEQQRLSVARLLVQRPSYALVDEVTSANDPHHEAPMPPESEEMIYNCLASTCRAFVSVGHRQSLEAFHAWNLRLEGDGKWTLKRIGEKR</sequence>
<dbReference type="InterPro" id="IPR011527">
    <property type="entry name" value="ABC1_TM_dom"/>
</dbReference>
<dbReference type="PANTHER" id="PTHR11384:SF59">
    <property type="entry name" value="LYSOSOMAL COBALAMIN TRANSPORTER ABCD4"/>
    <property type="match status" value="1"/>
</dbReference>
<dbReference type="InterPro" id="IPR036640">
    <property type="entry name" value="ABC1_TM_sf"/>
</dbReference>
<keyword evidence="4" id="KW-0547">Nucleotide-binding</keyword>
<dbReference type="GO" id="GO:0005524">
    <property type="term" value="F:ATP binding"/>
    <property type="evidence" value="ECO:0007669"/>
    <property type="project" value="UniProtKB-KW"/>
</dbReference>
<dbReference type="InterPro" id="IPR017871">
    <property type="entry name" value="ABC_transporter-like_CS"/>
</dbReference>
<keyword evidence="11" id="KW-1185">Reference proteome</keyword>
<proteinExistence type="inferred from homology"/>
<feature type="domain" description="ABC transmembrane type-1" evidence="9">
    <location>
        <begin position="77"/>
        <end position="283"/>
    </location>
</feature>
<evidence type="ECO:0000256" key="3">
    <source>
        <dbReference type="ARBA" id="ARBA00022692"/>
    </source>
</evidence>
<dbReference type="Proteomes" id="UP001178507">
    <property type="component" value="Unassembled WGS sequence"/>
</dbReference>
<dbReference type="SUPFAM" id="SSF52540">
    <property type="entry name" value="P-loop containing nucleoside triphosphate hydrolases"/>
    <property type="match status" value="1"/>
</dbReference>
<dbReference type="InterPro" id="IPR003593">
    <property type="entry name" value="AAA+_ATPase"/>
</dbReference>
<dbReference type="GO" id="GO:0016887">
    <property type="term" value="F:ATP hydrolysis activity"/>
    <property type="evidence" value="ECO:0007669"/>
    <property type="project" value="InterPro"/>
</dbReference>
<keyword evidence="3" id="KW-0812">Transmembrane</keyword>
<dbReference type="Pfam" id="PF06472">
    <property type="entry name" value="ABC_membrane_2"/>
    <property type="match status" value="1"/>
</dbReference>
<dbReference type="GO" id="GO:0016020">
    <property type="term" value="C:membrane"/>
    <property type="evidence" value="ECO:0007669"/>
    <property type="project" value="InterPro"/>
</dbReference>
<keyword evidence="7" id="KW-0472">Membrane</keyword>
<evidence type="ECO:0000256" key="2">
    <source>
        <dbReference type="ARBA" id="ARBA00022448"/>
    </source>
</evidence>
<dbReference type="PROSITE" id="PS00211">
    <property type="entry name" value="ABC_TRANSPORTER_1"/>
    <property type="match status" value="1"/>
</dbReference>
<dbReference type="GO" id="GO:0140359">
    <property type="term" value="F:ABC-type transporter activity"/>
    <property type="evidence" value="ECO:0007669"/>
    <property type="project" value="InterPro"/>
</dbReference>
<dbReference type="InterPro" id="IPR050835">
    <property type="entry name" value="ABC_transporter_sub-D"/>
</dbReference>
<evidence type="ECO:0000259" key="9">
    <source>
        <dbReference type="PROSITE" id="PS50929"/>
    </source>
</evidence>
<dbReference type="Gene3D" id="3.40.50.300">
    <property type="entry name" value="P-loop containing nucleotide triphosphate hydrolases"/>
    <property type="match status" value="1"/>
</dbReference>
<comment type="caution">
    <text evidence="10">The sequence shown here is derived from an EMBL/GenBank/DDBJ whole genome shotgun (WGS) entry which is preliminary data.</text>
</comment>
<dbReference type="InterPro" id="IPR003439">
    <property type="entry name" value="ABC_transporter-like_ATP-bd"/>
</dbReference>
<reference evidence="10" key="1">
    <citation type="submission" date="2023-08" db="EMBL/GenBank/DDBJ databases">
        <authorList>
            <person name="Chen Y."/>
            <person name="Shah S."/>
            <person name="Dougan E. K."/>
            <person name="Thang M."/>
            <person name="Chan C."/>
        </authorList>
    </citation>
    <scope>NUCLEOTIDE SEQUENCE</scope>
</reference>
<accession>A0AA36MWF5</accession>
<dbReference type="CDD" id="cd03223">
    <property type="entry name" value="ABCD_peroxisomal_ALDP"/>
    <property type="match status" value="1"/>
</dbReference>
<evidence type="ECO:0000313" key="11">
    <source>
        <dbReference type="Proteomes" id="UP001178507"/>
    </source>
</evidence>
<dbReference type="SUPFAM" id="SSF90123">
    <property type="entry name" value="ABC transporter transmembrane region"/>
    <property type="match status" value="1"/>
</dbReference>
<dbReference type="Gene3D" id="1.20.1560.10">
    <property type="entry name" value="ABC transporter type 1, transmembrane domain"/>
    <property type="match status" value="1"/>
</dbReference>
<name>A0AA36MWF5_9DINO</name>
<dbReference type="PANTHER" id="PTHR11384">
    <property type="entry name" value="ATP-BINDING CASSETTE, SUB-FAMILY D MEMBER"/>
    <property type="match status" value="1"/>
</dbReference>